<evidence type="ECO:0000313" key="2">
    <source>
        <dbReference type="EMBL" id="KOF84051.1"/>
    </source>
</evidence>
<keyword evidence="1" id="KW-0812">Transmembrane</keyword>
<dbReference type="AlphaFoldDB" id="A0A0L8H426"/>
<organism evidence="2">
    <name type="scientific">Octopus bimaculoides</name>
    <name type="common">California two-spotted octopus</name>
    <dbReference type="NCBI Taxonomy" id="37653"/>
    <lineage>
        <taxon>Eukaryota</taxon>
        <taxon>Metazoa</taxon>
        <taxon>Spiralia</taxon>
        <taxon>Lophotrochozoa</taxon>
        <taxon>Mollusca</taxon>
        <taxon>Cephalopoda</taxon>
        <taxon>Coleoidea</taxon>
        <taxon>Octopodiformes</taxon>
        <taxon>Octopoda</taxon>
        <taxon>Incirrata</taxon>
        <taxon>Octopodidae</taxon>
        <taxon>Octopus</taxon>
    </lineage>
</organism>
<reference evidence="2" key="1">
    <citation type="submission" date="2015-07" db="EMBL/GenBank/DDBJ databases">
        <title>MeaNS - Measles Nucleotide Surveillance Program.</title>
        <authorList>
            <person name="Tran T."/>
            <person name="Druce J."/>
        </authorList>
    </citation>
    <scope>NUCLEOTIDE SEQUENCE</scope>
    <source>
        <strain evidence="2">UCB-OBI-ISO-001</strain>
        <tissue evidence="2">Gonad</tissue>
    </source>
</reference>
<feature type="transmembrane region" description="Helical" evidence="1">
    <location>
        <begin position="41"/>
        <end position="62"/>
    </location>
</feature>
<accession>A0A0L8H426</accession>
<dbReference type="EMBL" id="KQ419287">
    <property type="protein sequence ID" value="KOF84051.1"/>
    <property type="molecule type" value="Genomic_DNA"/>
</dbReference>
<sequence>MSLDIKKIFQKQKTAYVIHTNKFPLKKKKKVKLSTRHIEMIYEYLMMNLIKFAFAINLMRFVA</sequence>
<proteinExistence type="predicted"/>
<evidence type="ECO:0000256" key="1">
    <source>
        <dbReference type="SAM" id="Phobius"/>
    </source>
</evidence>
<protein>
    <submittedName>
        <fullName evidence="2">Uncharacterized protein</fullName>
    </submittedName>
</protein>
<gene>
    <name evidence="2" type="ORF">OCBIM_22022720mg</name>
</gene>
<keyword evidence="1" id="KW-1133">Transmembrane helix</keyword>
<name>A0A0L8H426_OCTBM</name>
<keyword evidence="1" id="KW-0472">Membrane</keyword>